<feature type="compositionally biased region" description="Basic and acidic residues" evidence="1">
    <location>
        <begin position="54"/>
        <end position="77"/>
    </location>
</feature>
<sequence length="677" mass="76032">PVNEVSRVVETVEETTTEEREPSTEDRIKEAEAENVSSEAITQAVREILATSVKKQEGRPETEIEKTTEVSEQESIKSSEQLSTTIPKEPSVTEEQEQKPRKDIDHYETQSMTEVSPAVDTVQEKIVEHQEPTIDDETVKTEAENLSSEALTEAVREMLSAPFTRRHESIGVTTKATTDVIEQETEEEPQQKRISEEVQPIQEDRREDERQLSSEKLSTISTLEETISEEHKVPAEDRTKETEAENLSSEALTHAVREMLATPFTKYQQPADIRAEEQTEKIQEVPAEVSAEQSTSITKEQEEPTLRTDIEQDERKTVQEKSSVAEHVVETTTEEHEPSAEDKIKEAEAEHVSSEAITQAVREILATPVSKREQRSDVTAEESTQEIQQAPIDSFQEQSTSSPVFEKEITSELPEEQILRKDIERETVDEVSSSVAEHAKETTTEEREVSGEDQIKEAHAQAEHVSSKAIAEAVREILDTPLTKHQQPVDIRVEERSEEIEEAPLKSSEERSTSVSEVEEQDKEETVKEIPSAVSTVEETTTEEHKVSTEDKIKEAEAEHVSSEAITAAVREILTTPLTKHQSRVHAPIEETTENIQEAAVESVEEIKTEKHETLLEDQTKEAEHVSSEAITQAVREMLAASLPEHQPRSNVKVEQATENIPEIFVTVPDDSSASMS</sequence>
<organism evidence="2 3">
    <name type="scientific">Adineta steineri</name>
    <dbReference type="NCBI Taxonomy" id="433720"/>
    <lineage>
        <taxon>Eukaryota</taxon>
        <taxon>Metazoa</taxon>
        <taxon>Spiralia</taxon>
        <taxon>Gnathifera</taxon>
        <taxon>Rotifera</taxon>
        <taxon>Eurotatoria</taxon>
        <taxon>Bdelloidea</taxon>
        <taxon>Adinetida</taxon>
        <taxon>Adinetidae</taxon>
        <taxon>Adineta</taxon>
    </lineage>
</organism>
<gene>
    <name evidence="2" type="ORF">KXQ929_LOCUS42708</name>
</gene>
<accession>A0A820ENW0</accession>
<feature type="region of interest" description="Disordered" evidence="1">
    <location>
        <begin position="169"/>
        <end position="250"/>
    </location>
</feature>
<dbReference type="AlphaFoldDB" id="A0A820ENW0"/>
<name>A0A820ENW0_9BILA</name>
<proteinExistence type="predicted"/>
<feature type="non-terminal residue" evidence="2">
    <location>
        <position position="1"/>
    </location>
</feature>
<dbReference type="Proteomes" id="UP000663868">
    <property type="component" value="Unassembled WGS sequence"/>
</dbReference>
<feature type="compositionally biased region" description="Basic and acidic residues" evidence="1">
    <location>
        <begin position="228"/>
        <end position="243"/>
    </location>
</feature>
<feature type="region of interest" description="Disordered" evidence="1">
    <location>
        <begin position="280"/>
        <end position="467"/>
    </location>
</feature>
<reference evidence="2" key="1">
    <citation type="submission" date="2021-02" db="EMBL/GenBank/DDBJ databases">
        <authorList>
            <person name="Nowell W R."/>
        </authorList>
    </citation>
    <scope>NUCLEOTIDE SEQUENCE</scope>
</reference>
<feature type="non-terminal residue" evidence="2">
    <location>
        <position position="677"/>
    </location>
</feature>
<evidence type="ECO:0000313" key="3">
    <source>
        <dbReference type="Proteomes" id="UP000663868"/>
    </source>
</evidence>
<feature type="region of interest" description="Disordered" evidence="1">
    <location>
        <begin position="1"/>
        <end position="148"/>
    </location>
</feature>
<feature type="compositionally biased region" description="Basic and acidic residues" evidence="1">
    <location>
        <begin position="122"/>
        <end position="143"/>
    </location>
</feature>
<dbReference type="EMBL" id="CAJOBB010010691">
    <property type="protein sequence ID" value="CAF4249149.1"/>
    <property type="molecule type" value="Genomic_DNA"/>
</dbReference>
<protein>
    <submittedName>
        <fullName evidence="2">Uncharacterized protein</fullName>
    </submittedName>
</protein>
<comment type="caution">
    <text evidence="2">The sequence shown here is derived from an EMBL/GenBank/DDBJ whole genome shotgun (WGS) entry which is preliminary data.</text>
</comment>
<feature type="region of interest" description="Disordered" evidence="1">
    <location>
        <begin position="484"/>
        <end position="564"/>
    </location>
</feature>
<feature type="compositionally biased region" description="Basic and acidic residues" evidence="1">
    <location>
        <begin position="542"/>
        <end position="562"/>
    </location>
</feature>
<feature type="compositionally biased region" description="Basic and acidic residues" evidence="1">
    <location>
        <begin position="417"/>
        <end position="428"/>
    </location>
</feature>
<feature type="compositionally biased region" description="Basic and acidic residues" evidence="1">
    <location>
        <begin position="437"/>
        <end position="466"/>
    </location>
</feature>
<feature type="compositionally biased region" description="Basic and acidic residues" evidence="1">
    <location>
        <begin position="96"/>
        <end position="108"/>
    </location>
</feature>
<evidence type="ECO:0000313" key="2">
    <source>
        <dbReference type="EMBL" id="CAF4249149.1"/>
    </source>
</evidence>
<feature type="compositionally biased region" description="Basic and acidic residues" evidence="1">
    <location>
        <begin position="17"/>
        <end position="32"/>
    </location>
</feature>
<feature type="compositionally biased region" description="Basic and acidic residues" evidence="1">
    <location>
        <begin position="299"/>
        <end position="353"/>
    </location>
</feature>
<evidence type="ECO:0000256" key="1">
    <source>
        <dbReference type="SAM" id="MobiDB-lite"/>
    </source>
</evidence>
<feature type="compositionally biased region" description="Basic and acidic residues" evidence="1">
    <location>
        <begin position="503"/>
        <end position="512"/>
    </location>
</feature>
<feature type="compositionally biased region" description="Basic and acidic residues" evidence="1">
    <location>
        <begin position="189"/>
        <end position="213"/>
    </location>
</feature>